<evidence type="ECO:0000256" key="5">
    <source>
        <dbReference type="ARBA" id="ARBA00022692"/>
    </source>
</evidence>
<dbReference type="PANTHER" id="PTHR22950">
    <property type="entry name" value="AMINO ACID TRANSPORTER"/>
    <property type="match status" value="1"/>
</dbReference>
<dbReference type="GO" id="GO:0000329">
    <property type="term" value="C:fungal-type vacuole membrane"/>
    <property type="evidence" value="ECO:0007669"/>
    <property type="project" value="TreeGrafter"/>
</dbReference>
<dbReference type="PANTHER" id="PTHR22950:SF678">
    <property type="entry name" value="VACUOLAR AMINO ACID TRANSPORTER 5-RELATED"/>
    <property type="match status" value="1"/>
</dbReference>
<keyword evidence="5 10" id="KW-0812">Transmembrane</keyword>
<keyword evidence="6" id="KW-0029">Amino-acid transport</keyword>
<feature type="transmembrane region" description="Helical" evidence="10">
    <location>
        <begin position="481"/>
        <end position="503"/>
    </location>
</feature>
<evidence type="ECO:0000256" key="7">
    <source>
        <dbReference type="ARBA" id="ARBA00022989"/>
    </source>
</evidence>
<evidence type="ECO:0000256" key="2">
    <source>
        <dbReference type="ARBA" id="ARBA00008066"/>
    </source>
</evidence>
<dbReference type="Pfam" id="PF01490">
    <property type="entry name" value="Aa_trans"/>
    <property type="match status" value="1"/>
</dbReference>
<evidence type="ECO:0000256" key="6">
    <source>
        <dbReference type="ARBA" id="ARBA00022970"/>
    </source>
</evidence>
<name>A0A9W8DUR3_9FUNG</name>
<feature type="transmembrane region" description="Helical" evidence="10">
    <location>
        <begin position="285"/>
        <end position="310"/>
    </location>
</feature>
<evidence type="ECO:0000259" key="11">
    <source>
        <dbReference type="Pfam" id="PF01490"/>
    </source>
</evidence>
<comment type="subcellular location">
    <subcellularLocation>
        <location evidence="1">Vacuole membrane</location>
        <topology evidence="1">Multi-pass membrane protein</topology>
    </subcellularLocation>
</comment>
<gene>
    <name evidence="12" type="ORF">H4219_002171</name>
</gene>
<reference evidence="12" key="1">
    <citation type="submission" date="2022-07" db="EMBL/GenBank/DDBJ databases">
        <title>Phylogenomic reconstructions and comparative analyses of Kickxellomycotina fungi.</title>
        <authorList>
            <person name="Reynolds N.K."/>
            <person name="Stajich J.E."/>
            <person name="Barry K."/>
            <person name="Grigoriev I.V."/>
            <person name="Crous P."/>
            <person name="Smith M.E."/>
        </authorList>
    </citation>
    <scope>NUCLEOTIDE SEQUENCE</scope>
    <source>
        <strain evidence="12">NBRC 100468</strain>
    </source>
</reference>
<feature type="transmembrane region" description="Helical" evidence="10">
    <location>
        <begin position="93"/>
        <end position="120"/>
    </location>
</feature>
<feature type="region of interest" description="Disordered" evidence="9">
    <location>
        <begin position="373"/>
        <end position="406"/>
    </location>
</feature>
<comment type="caution">
    <text evidence="12">The sequence shown here is derived from an EMBL/GenBank/DDBJ whole genome shotgun (WGS) entry which is preliminary data.</text>
</comment>
<dbReference type="GO" id="GO:0015189">
    <property type="term" value="F:L-lysine transmembrane transporter activity"/>
    <property type="evidence" value="ECO:0007669"/>
    <property type="project" value="TreeGrafter"/>
</dbReference>
<evidence type="ECO:0000256" key="1">
    <source>
        <dbReference type="ARBA" id="ARBA00004128"/>
    </source>
</evidence>
<dbReference type="InterPro" id="IPR013057">
    <property type="entry name" value="AA_transpt_TM"/>
</dbReference>
<dbReference type="GO" id="GO:0005313">
    <property type="term" value="F:L-glutamate transmembrane transporter activity"/>
    <property type="evidence" value="ECO:0007669"/>
    <property type="project" value="TreeGrafter"/>
</dbReference>
<feature type="transmembrane region" description="Helical" evidence="10">
    <location>
        <begin position="330"/>
        <end position="348"/>
    </location>
</feature>
<dbReference type="GO" id="GO:0015194">
    <property type="term" value="F:L-serine transmembrane transporter activity"/>
    <property type="evidence" value="ECO:0007669"/>
    <property type="project" value="TreeGrafter"/>
</dbReference>
<evidence type="ECO:0000313" key="12">
    <source>
        <dbReference type="EMBL" id="KAJ1919122.1"/>
    </source>
</evidence>
<proteinExistence type="inferred from homology"/>
<dbReference type="OrthoDB" id="438545at2759"/>
<accession>A0A9W8DUR3</accession>
<keyword evidence="3" id="KW-0813">Transport</keyword>
<feature type="transmembrane region" description="Helical" evidence="10">
    <location>
        <begin position="448"/>
        <end position="469"/>
    </location>
</feature>
<dbReference type="EMBL" id="JANBPU010000032">
    <property type="protein sequence ID" value="KAJ1919122.1"/>
    <property type="molecule type" value="Genomic_DNA"/>
</dbReference>
<evidence type="ECO:0000256" key="8">
    <source>
        <dbReference type="ARBA" id="ARBA00023136"/>
    </source>
</evidence>
<protein>
    <recommendedName>
        <fullName evidence="11">Amino acid transporter transmembrane domain-containing protein</fullName>
    </recommendedName>
</protein>
<organism evidence="12 13">
    <name type="scientific">Mycoemilia scoparia</name>
    <dbReference type="NCBI Taxonomy" id="417184"/>
    <lineage>
        <taxon>Eukaryota</taxon>
        <taxon>Fungi</taxon>
        <taxon>Fungi incertae sedis</taxon>
        <taxon>Zoopagomycota</taxon>
        <taxon>Kickxellomycotina</taxon>
        <taxon>Kickxellomycetes</taxon>
        <taxon>Kickxellales</taxon>
        <taxon>Kickxellaceae</taxon>
        <taxon>Mycoemilia</taxon>
    </lineage>
</organism>
<evidence type="ECO:0000313" key="13">
    <source>
        <dbReference type="Proteomes" id="UP001150538"/>
    </source>
</evidence>
<feature type="compositionally biased region" description="Basic and acidic residues" evidence="9">
    <location>
        <begin position="49"/>
        <end position="62"/>
    </location>
</feature>
<feature type="domain" description="Amino acid transporter transmembrane" evidence="11">
    <location>
        <begin position="67"/>
        <end position="494"/>
    </location>
</feature>
<keyword evidence="4" id="KW-0926">Vacuole</keyword>
<sequence length="508" mass="55305">MAQSSYSRLDNQDSAGQTSQEQDHGADTSVVGNSAEIVVPTSATPLSRHSNERSGNSDHGETALEPTATVFSSSANLANTIIGSGMLAMPAALATMGIGLGVIMIVFSACTSMFGLHLLACSARRVSGRNSSFFEISKLTYPGAGIFFDAAIAIKCFGVSISYLIIFSDLMPEVMESFGIHVSFLSNRDFWTTVAILVLAPLAFQRRLDALKYTSVISLSSVVLLLVLVAKFYFSPDRKPIDFDKIVIFRWSSDFFTKLPIFVFGFTCHQNIFSVHNELRDNSTFMINWVIVISISVACAVYQWVAILGYLSFGEDTKDNLLLNYDKGTMVTLCRLGVAILVLFSYPLQCHPARASIDKIAITTKKLFQQRTSSVAPGSETQPISNPSTQNSVGNTSEQQQGSSGDANNSIVIKPMSMRSHVIITTALLILSYIVAMSVTSLTLVLSFVGSTGSTTISFILPGLFYYKIHKADSIWTLKKTMAFILMIYGFVVLTTCLTTNIVTNFVI</sequence>
<evidence type="ECO:0000256" key="9">
    <source>
        <dbReference type="SAM" id="MobiDB-lite"/>
    </source>
</evidence>
<dbReference type="Proteomes" id="UP001150538">
    <property type="component" value="Unassembled WGS sequence"/>
</dbReference>
<evidence type="ECO:0000256" key="10">
    <source>
        <dbReference type="SAM" id="Phobius"/>
    </source>
</evidence>
<feature type="transmembrane region" description="Helical" evidence="10">
    <location>
        <begin position="255"/>
        <end position="273"/>
    </location>
</feature>
<evidence type="ECO:0000256" key="4">
    <source>
        <dbReference type="ARBA" id="ARBA00022554"/>
    </source>
</evidence>
<keyword evidence="8 10" id="KW-0472">Membrane</keyword>
<dbReference type="GO" id="GO:0061459">
    <property type="term" value="F:L-arginine transmembrane transporter activity"/>
    <property type="evidence" value="ECO:0007669"/>
    <property type="project" value="TreeGrafter"/>
</dbReference>
<dbReference type="GO" id="GO:0005302">
    <property type="term" value="F:L-tyrosine transmembrane transporter activity"/>
    <property type="evidence" value="ECO:0007669"/>
    <property type="project" value="TreeGrafter"/>
</dbReference>
<keyword evidence="13" id="KW-1185">Reference proteome</keyword>
<feature type="region of interest" description="Disordered" evidence="9">
    <location>
        <begin position="1"/>
        <end position="62"/>
    </location>
</feature>
<comment type="similarity">
    <text evidence="2">Belongs to the amino acid/polyamine transporter 2 family.</text>
</comment>
<dbReference type="GO" id="GO:0005290">
    <property type="term" value="F:L-histidine transmembrane transporter activity"/>
    <property type="evidence" value="ECO:0007669"/>
    <property type="project" value="TreeGrafter"/>
</dbReference>
<keyword evidence="7 10" id="KW-1133">Transmembrane helix</keyword>
<feature type="transmembrane region" description="Helical" evidence="10">
    <location>
        <begin position="422"/>
        <end position="442"/>
    </location>
</feature>
<feature type="transmembrane region" description="Helical" evidence="10">
    <location>
        <begin position="216"/>
        <end position="235"/>
    </location>
</feature>
<dbReference type="AlphaFoldDB" id="A0A9W8DUR3"/>
<evidence type="ECO:0000256" key="3">
    <source>
        <dbReference type="ARBA" id="ARBA00022448"/>
    </source>
</evidence>
<feature type="compositionally biased region" description="Polar residues" evidence="9">
    <location>
        <begin position="1"/>
        <end position="20"/>
    </location>
</feature>
<feature type="transmembrane region" description="Helical" evidence="10">
    <location>
        <begin position="141"/>
        <end position="166"/>
    </location>
</feature>